<dbReference type="EMBL" id="BAAAYK010000038">
    <property type="protein sequence ID" value="GAA3357948.1"/>
    <property type="molecule type" value="Genomic_DNA"/>
</dbReference>
<accession>A0ABP6RPE5</accession>
<evidence type="ECO:0000256" key="1">
    <source>
        <dbReference type="SAM" id="MobiDB-lite"/>
    </source>
</evidence>
<reference evidence="3" key="1">
    <citation type="journal article" date="2019" name="Int. J. Syst. Evol. Microbiol.">
        <title>The Global Catalogue of Microorganisms (GCM) 10K type strain sequencing project: providing services to taxonomists for standard genome sequencing and annotation.</title>
        <authorList>
            <consortium name="The Broad Institute Genomics Platform"/>
            <consortium name="The Broad Institute Genome Sequencing Center for Infectious Disease"/>
            <person name="Wu L."/>
            <person name="Ma J."/>
        </authorList>
    </citation>
    <scope>NUCLEOTIDE SEQUENCE [LARGE SCALE GENOMIC DNA]</scope>
    <source>
        <strain evidence="3">JCM 9687</strain>
    </source>
</reference>
<name>A0ABP6RPE5_9PSEU</name>
<dbReference type="Proteomes" id="UP001500483">
    <property type="component" value="Unassembled WGS sequence"/>
</dbReference>
<keyword evidence="3" id="KW-1185">Reference proteome</keyword>
<sequence>MSDGEFTASQRRRRARRAAHISWANTSDRAARTQPGTQAFLSRFEHQVDADGVLAPEERAERARHARQAHMLKLAELSARARRKKKQEER</sequence>
<proteinExistence type="predicted"/>
<evidence type="ECO:0000313" key="2">
    <source>
        <dbReference type="EMBL" id="GAA3357948.1"/>
    </source>
</evidence>
<feature type="region of interest" description="Disordered" evidence="1">
    <location>
        <begin position="1"/>
        <end position="33"/>
    </location>
</feature>
<evidence type="ECO:0000313" key="3">
    <source>
        <dbReference type="Proteomes" id="UP001500483"/>
    </source>
</evidence>
<comment type="caution">
    <text evidence="2">The sequence shown here is derived from an EMBL/GenBank/DDBJ whole genome shotgun (WGS) entry which is preliminary data.</text>
</comment>
<protein>
    <submittedName>
        <fullName evidence="2">Uncharacterized protein</fullName>
    </submittedName>
</protein>
<feature type="compositionally biased region" description="Basic residues" evidence="1">
    <location>
        <begin position="10"/>
        <end position="19"/>
    </location>
</feature>
<gene>
    <name evidence="2" type="ORF">GCM10020366_28040</name>
</gene>
<organism evidence="2 3">
    <name type="scientific">Saccharopolyspora gregorii</name>
    <dbReference type="NCBI Taxonomy" id="33914"/>
    <lineage>
        <taxon>Bacteria</taxon>
        <taxon>Bacillati</taxon>
        <taxon>Actinomycetota</taxon>
        <taxon>Actinomycetes</taxon>
        <taxon>Pseudonocardiales</taxon>
        <taxon>Pseudonocardiaceae</taxon>
        <taxon>Saccharopolyspora</taxon>
    </lineage>
</organism>
<dbReference type="RefSeq" id="WP_344926911.1">
    <property type="nucleotide sequence ID" value="NZ_BAAAYK010000038.1"/>
</dbReference>
<feature type="compositionally biased region" description="Polar residues" evidence="1">
    <location>
        <begin position="23"/>
        <end position="33"/>
    </location>
</feature>